<dbReference type="InterPro" id="IPR027417">
    <property type="entry name" value="P-loop_NTPase"/>
</dbReference>
<dbReference type="Gene3D" id="3.40.50.300">
    <property type="entry name" value="P-loop containing nucleotide triphosphate hydrolases"/>
    <property type="match status" value="1"/>
</dbReference>
<evidence type="ECO:0000259" key="1">
    <source>
        <dbReference type="Pfam" id="PF03205"/>
    </source>
</evidence>
<dbReference type="InterPro" id="IPR052539">
    <property type="entry name" value="MGD_biosynthesis_adapter"/>
</dbReference>
<dbReference type="EMBL" id="AP017928">
    <property type="protein sequence ID" value="BBA34296.1"/>
    <property type="molecule type" value="Genomic_DNA"/>
</dbReference>
<feature type="domain" description="Molybdopterin-guanine dinucleotide biosynthesis protein B (MobB)" evidence="1">
    <location>
        <begin position="11"/>
        <end position="145"/>
    </location>
</feature>
<dbReference type="OrthoDB" id="9804758at2"/>
<sequence length="180" mass="20198">MLKAFDTQVPILGFAAFSGTGKTTLLKKIIPLLRSRQLNVGLVKHSHHSFEIDYPGKDSYELRKAGANPVMLSSSRRRAIIMEHPEIREPSLSEELAFFDRTGLDLILVEGFKREPIPKIELHRPALGKPLLFPGDDTIIAIASDAEPAVMPHIPRLDINDPEQIVRFICQEFLPRARNG</sequence>
<dbReference type="KEGG" id="mmai:sS8_2344"/>
<dbReference type="RefSeq" id="WP_119629732.1">
    <property type="nucleotide sequence ID" value="NZ_AP017928.1"/>
</dbReference>
<dbReference type="PANTHER" id="PTHR40072:SF1">
    <property type="entry name" value="MOLYBDOPTERIN-GUANINE DINUCLEOTIDE BIOSYNTHESIS ADAPTER PROTEIN"/>
    <property type="match status" value="1"/>
</dbReference>
<organism evidence="2 3">
    <name type="scientific">Methylocaldum marinum</name>
    <dbReference type="NCBI Taxonomy" id="1432792"/>
    <lineage>
        <taxon>Bacteria</taxon>
        <taxon>Pseudomonadati</taxon>
        <taxon>Pseudomonadota</taxon>
        <taxon>Gammaproteobacteria</taxon>
        <taxon>Methylococcales</taxon>
        <taxon>Methylococcaceae</taxon>
        <taxon>Methylocaldum</taxon>
    </lineage>
</organism>
<dbReference type="Proteomes" id="UP000266313">
    <property type="component" value="Chromosome"/>
</dbReference>
<dbReference type="SUPFAM" id="SSF52540">
    <property type="entry name" value="P-loop containing nucleoside triphosphate hydrolases"/>
    <property type="match status" value="1"/>
</dbReference>
<name>A0A250KRX0_9GAMM</name>
<dbReference type="GO" id="GO:0005525">
    <property type="term" value="F:GTP binding"/>
    <property type="evidence" value="ECO:0007669"/>
    <property type="project" value="InterPro"/>
</dbReference>
<dbReference type="CDD" id="cd03116">
    <property type="entry name" value="MobB"/>
    <property type="match status" value="1"/>
</dbReference>
<dbReference type="NCBIfam" id="TIGR00176">
    <property type="entry name" value="mobB"/>
    <property type="match status" value="1"/>
</dbReference>
<keyword evidence="3" id="KW-1185">Reference proteome</keyword>
<protein>
    <submittedName>
        <fullName evidence="2">Molybdopterin-guanine dinucleotide biosynthesis protein MobB</fullName>
    </submittedName>
</protein>
<dbReference type="AlphaFoldDB" id="A0A250KRX0"/>
<proteinExistence type="predicted"/>
<evidence type="ECO:0000313" key="2">
    <source>
        <dbReference type="EMBL" id="BBA34296.1"/>
    </source>
</evidence>
<dbReference type="FunFam" id="3.40.50.300:FF:000920">
    <property type="entry name" value="Molybdopterin-guanine dinucleotide biosynthesis protein B"/>
    <property type="match status" value="1"/>
</dbReference>
<accession>A0A250KRX0</accession>
<dbReference type="PANTHER" id="PTHR40072">
    <property type="entry name" value="MOLYBDOPTERIN-GUANINE DINUCLEOTIDE BIOSYNTHESIS ADAPTER PROTEIN-RELATED"/>
    <property type="match status" value="1"/>
</dbReference>
<dbReference type="GO" id="GO:0006777">
    <property type="term" value="P:Mo-molybdopterin cofactor biosynthetic process"/>
    <property type="evidence" value="ECO:0007669"/>
    <property type="project" value="InterPro"/>
</dbReference>
<dbReference type="InterPro" id="IPR004435">
    <property type="entry name" value="MobB_dom"/>
</dbReference>
<gene>
    <name evidence="2" type="ORF">sS8_2344</name>
</gene>
<dbReference type="Pfam" id="PF03205">
    <property type="entry name" value="MobB"/>
    <property type="match status" value="1"/>
</dbReference>
<evidence type="ECO:0000313" key="3">
    <source>
        <dbReference type="Proteomes" id="UP000266313"/>
    </source>
</evidence>
<reference evidence="2 3" key="1">
    <citation type="submission" date="2016-12" db="EMBL/GenBank/DDBJ databases">
        <title>Genome sequencing of Methylocaldum marinum.</title>
        <authorList>
            <person name="Takeuchi M."/>
            <person name="Kamagata Y."/>
            <person name="Hiraoka S."/>
            <person name="Oshima K."/>
            <person name="Hattori M."/>
            <person name="Iwasaki W."/>
        </authorList>
    </citation>
    <scope>NUCLEOTIDE SEQUENCE [LARGE SCALE GENOMIC DNA]</scope>
    <source>
        <strain evidence="2 3">S8</strain>
    </source>
</reference>